<dbReference type="EMBL" id="JAUSVB010000008">
    <property type="protein sequence ID" value="MDQ0375986.1"/>
    <property type="molecule type" value="Genomic_DNA"/>
</dbReference>
<dbReference type="Pfam" id="PF00092">
    <property type="entry name" value="VWA"/>
    <property type="match status" value="1"/>
</dbReference>
<evidence type="ECO:0000259" key="1">
    <source>
        <dbReference type="PROSITE" id="PS50234"/>
    </source>
</evidence>
<dbReference type="SUPFAM" id="SSF53300">
    <property type="entry name" value="vWA-like"/>
    <property type="match status" value="1"/>
</dbReference>
<dbReference type="Proteomes" id="UP001239626">
    <property type="component" value="Unassembled WGS sequence"/>
</dbReference>
<feature type="domain" description="VWFA" evidence="1">
    <location>
        <begin position="19"/>
        <end position="192"/>
    </location>
</feature>
<evidence type="ECO:0000313" key="3">
    <source>
        <dbReference type="Proteomes" id="UP001239626"/>
    </source>
</evidence>
<name>A0ABU0EL24_9CELL</name>
<proteinExistence type="predicted"/>
<protein>
    <submittedName>
        <fullName evidence="2">Uncharacterized protein YegL</fullName>
    </submittedName>
</protein>
<dbReference type="InterPro" id="IPR002035">
    <property type="entry name" value="VWF_A"/>
</dbReference>
<accession>A0ABU0EL24</accession>
<dbReference type="PROSITE" id="PS50234">
    <property type="entry name" value="VWFA"/>
    <property type="match status" value="1"/>
</dbReference>
<reference evidence="2 3" key="1">
    <citation type="submission" date="2023-07" db="EMBL/GenBank/DDBJ databases">
        <title>Sorghum-associated microbial communities from plants grown in Nebraska, USA.</title>
        <authorList>
            <person name="Schachtman D."/>
        </authorList>
    </citation>
    <scope>NUCLEOTIDE SEQUENCE [LARGE SCALE GENOMIC DNA]</scope>
    <source>
        <strain evidence="2 3">BE332</strain>
    </source>
</reference>
<organism evidence="2 3">
    <name type="scientific">Cellulomonas humilata</name>
    <dbReference type="NCBI Taxonomy" id="144055"/>
    <lineage>
        <taxon>Bacteria</taxon>
        <taxon>Bacillati</taxon>
        <taxon>Actinomycetota</taxon>
        <taxon>Actinomycetes</taxon>
        <taxon>Micrococcales</taxon>
        <taxon>Cellulomonadaceae</taxon>
        <taxon>Cellulomonas</taxon>
    </lineage>
</organism>
<sequence>MALAFDPSKFTVAKAKPLPVILLLDVSLSMSGGKIDSLNTAVAEMLASFQGSEGSETEIDVAVITFGGTVELAQPLASARTIQWTGLSTSGNTPMGTALRMAKAMIEDKAVVPSRAYRPTVVLVSDGQPTDDWQQPLDDFVSNGRSSKCDRMALAIGGDANAEVLEKFIAGTDYPLFFAKDAAGLQKYFQFVTMSVTVRTKSQDANVIPGTAAVGIEAPTIDSRVETPASTDDDQGYW</sequence>
<keyword evidence="3" id="KW-1185">Reference proteome</keyword>
<dbReference type="InterPro" id="IPR036465">
    <property type="entry name" value="vWFA_dom_sf"/>
</dbReference>
<evidence type="ECO:0000313" key="2">
    <source>
        <dbReference type="EMBL" id="MDQ0375986.1"/>
    </source>
</evidence>
<dbReference type="Gene3D" id="3.40.50.410">
    <property type="entry name" value="von Willebrand factor, type A domain"/>
    <property type="match status" value="1"/>
</dbReference>
<gene>
    <name evidence="2" type="ORF">J2X26_004329</name>
</gene>
<comment type="caution">
    <text evidence="2">The sequence shown here is derived from an EMBL/GenBank/DDBJ whole genome shotgun (WGS) entry which is preliminary data.</text>
</comment>
<dbReference type="SMART" id="SM00327">
    <property type="entry name" value="VWA"/>
    <property type="match status" value="1"/>
</dbReference>
<dbReference type="RefSeq" id="WP_307494773.1">
    <property type="nucleotide sequence ID" value="NZ_JAUSVB010000008.1"/>
</dbReference>